<protein>
    <submittedName>
        <fullName evidence="2 4">Uncharacterized protein</fullName>
    </submittedName>
</protein>
<organism evidence="4">
    <name type="scientific">Schistocephalus solidus</name>
    <name type="common">Tapeworm</name>
    <dbReference type="NCBI Taxonomy" id="70667"/>
    <lineage>
        <taxon>Eukaryota</taxon>
        <taxon>Metazoa</taxon>
        <taxon>Spiralia</taxon>
        <taxon>Lophotrochozoa</taxon>
        <taxon>Platyhelminthes</taxon>
        <taxon>Cestoda</taxon>
        <taxon>Eucestoda</taxon>
        <taxon>Diphyllobothriidea</taxon>
        <taxon>Diphyllobothriidae</taxon>
        <taxon>Schistocephalus</taxon>
    </lineage>
</organism>
<evidence type="ECO:0000313" key="4">
    <source>
        <dbReference type="WBParaSite" id="SSLN_0001511001-mRNA-1"/>
    </source>
</evidence>
<gene>
    <name evidence="2" type="ORF">SSLN_LOCUS14557</name>
</gene>
<reference evidence="2 3" key="2">
    <citation type="submission" date="2018-11" db="EMBL/GenBank/DDBJ databases">
        <authorList>
            <consortium name="Pathogen Informatics"/>
        </authorList>
    </citation>
    <scope>NUCLEOTIDE SEQUENCE [LARGE SCALE GENOMIC DNA]</scope>
    <source>
        <strain evidence="2 3">NST_G2</strain>
    </source>
</reference>
<name>A0A183TDK9_SCHSO</name>
<dbReference type="Proteomes" id="UP000275846">
    <property type="component" value="Unassembled WGS sequence"/>
</dbReference>
<evidence type="ECO:0000256" key="1">
    <source>
        <dbReference type="SAM" id="MobiDB-lite"/>
    </source>
</evidence>
<keyword evidence="3" id="KW-1185">Reference proteome</keyword>
<accession>A0A183TDK9</accession>
<evidence type="ECO:0000313" key="3">
    <source>
        <dbReference type="Proteomes" id="UP000275846"/>
    </source>
</evidence>
<sequence length="100" mass="10430">MALPLCGIRARWWHTQGRLRPRQPPAPSSASGFLDFVMTPDQGGGGGRESTVAAAQVYYNLKLIQAEGTVSLGSEPGVVAHSGAAPATPAKCVLSRLRSS</sequence>
<evidence type="ECO:0000313" key="2">
    <source>
        <dbReference type="EMBL" id="VDM00943.1"/>
    </source>
</evidence>
<dbReference type="EMBL" id="UYSU01039088">
    <property type="protein sequence ID" value="VDM00943.1"/>
    <property type="molecule type" value="Genomic_DNA"/>
</dbReference>
<feature type="region of interest" description="Disordered" evidence="1">
    <location>
        <begin position="18"/>
        <end position="49"/>
    </location>
</feature>
<dbReference type="OrthoDB" id="6319432at2759"/>
<dbReference type="AlphaFoldDB" id="A0A183TDK9"/>
<proteinExistence type="predicted"/>
<reference evidence="4" key="1">
    <citation type="submission" date="2016-06" db="UniProtKB">
        <authorList>
            <consortium name="WormBaseParasite"/>
        </authorList>
    </citation>
    <scope>IDENTIFICATION</scope>
</reference>
<dbReference type="WBParaSite" id="SSLN_0001511001-mRNA-1">
    <property type="protein sequence ID" value="SSLN_0001511001-mRNA-1"/>
    <property type="gene ID" value="SSLN_0001511001"/>
</dbReference>